<dbReference type="CDD" id="cd06558">
    <property type="entry name" value="crotonase-like"/>
    <property type="match status" value="1"/>
</dbReference>
<proteinExistence type="predicted"/>
<dbReference type="RefSeq" id="WP_339586222.1">
    <property type="nucleotide sequence ID" value="NZ_JBBHJZ010000001.1"/>
</dbReference>
<dbReference type="PANTHER" id="PTHR11941:SF54">
    <property type="entry name" value="ENOYL-COA HYDRATASE, MITOCHONDRIAL"/>
    <property type="match status" value="1"/>
</dbReference>
<evidence type="ECO:0000313" key="2">
    <source>
        <dbReference type="Proteomes" id="UP001361239"/>
    </source>
</evidence>
<dbReference type="PANTHER" id="PTHR11941">
    <property type="entry name" value="ENOYL-COA HYDRATASE-RELATED"/>
    <property type="match status" value="1"/>
</dbReference>
<protein>
    <submittedName>
        <fullName evidence="1">Enoyl-CoA hydratase/isomerase family protein</fullName>
    </submittedName>
</protein>
<dbReference type="Proteomes" id="UP001361239">
    <property type="component" value="Unassembled WGS sequence"/>
</dbReference>
<dbReference type="SUPFAM" id="SSF52096">
    <property type="entry name" value="ClpP/crotonase"/>
    <property type="match status" value="1"/>
</dbReference>
<evidence type="ECO:0000313" key="1">
    <source>
        <dbReference type="EMBL" id="MEJ5976306.1"/>
    </source>
</evidence>
<dbReference type="Pfam" id="PF00378">
    <property type="entry name" value="ECH_1"/>
    <property type="match status" value="1"/>
</dbReference>
<dbReference type="InterPro" id="IPR029045">
    <property type="entry name" value="ClpP/crotonase-like_dom_sf"/>
</dbReference>
<organism evidence="1 2">
    <name type="scientific">Novosphingobium anseongense</name>
    <dbReference type="NCBI Taxonomy" id="3133436"/>
    <lineage>
        <taxon>Bacteria</taxon>
        <taxon>Pseudomonadati</taxon>
        <taxon>Pseudomonadota</taxon>
        <taxon>Alphaproteobacteria</taxon>
        <taxon>Sphingomonadales</taxon>
        <taxon>Sphingomonadaceae</taxon>
        <taxon>Novosphingobium</taxon>
    </lineage>
</organism>
<keyword evidence="2" id="KW-1185">Reference proteome</keyword>
<dbReference type="InterPro" id="IPR001753">
    <property type="entry name" value="Enoyl-CoA_hydra/iso"/>
</dbReference>
<name>A0ABU8RTG1_9SPHN</name>
<reference evidence="1 2" key="1">
    <citation type="submission" date="2024-03" db="EMBL/GenBank/DDBJ databases">
        <authorList>
            <person name="Jo J.-H."/>
        </authorList>
    </citation>
    <scope>NUCLEOTIDE SEQUENCE [LARGE SCALE GENOMIC DNA]</scope>
    <source>
        <strain evidence="1 2">PS1R-30</strain>
    </source>
</reference>
<accession>A0ABU8RTG1</accession>
<comment type="caution">
    <text evidence="1">The sequence shown here is derived from an EMBL/GenBank/DDBJ whole genome shotgun (WGS) entry which is preliminary data.</text>
</comment>
<dbReference type="EMBL" id="JBBHJZ010000001">
    <property type="protein sequence ID" value="MEJ5976306.1"/>
    <property type="molecule type" value="Genomic_DNA"/>
</dbReference>
<sequence>MDIGELTVAAERLWRGEDWSGDGIGRPIAFVDLDRAASLPESLALPPCPVIGLGDAGHPLAAHLDAVIEPAIGAEAIARQVMAHPRAAAVIVQLLRLLPALSTEEGLTAESLAYAVLQGSDEHLRWRAVQPVPTPRGEGRLRVERGDDGLTLTLASPENGNAIDRPLRDALYEALSLAALDPDVARIALRAEGKAFSLGAELGEFGTTTDPATAHAIRLATLPARPAARCADRLEVHIQGACVGAGLELAAWARRIVATQNAWFQLPELAMGVLPGAGGCVSLTRRIGRQRTALLILSGKRLSAKQALDWGLVDELA</sequence>
<gene>
    <name evidence="1" type="ORF">WG901_06650</name>
</gene>
<dbReference type="Gene3D" id="3.90.226.10">
    <property type="entry name" value="2-enoyl-CoA Hydratase, Chain A, domain 1"/>
    <property type="match status" value="1"/>
</dbReference>